<sequence length="121" mass="13661">MKKKIIMLMMVFMGMITLSACGNTLEGNYVYNFPKIIRRGSIPQKKQSYVFDNGTVTVKADDKRISSEGTYTISGDKLEIRFGDALHTAKLFNDKKSFKITSVKVGGEEVPNRVHLTYTKE</sequence>
<dbReference type="Proteomes" id="UP001081467">
    <property type="component" value="Unassembled WGS sequence"/>
</dbReference>
<evidence type="ECO:0008006" key="4">
    <source>
        <dbReference type="Google" id="ProtNLM"/>
    </source>
</evidence>
<feature type="chain" id="PRO_5045092828" description="Lipoprotein" evidence="1">
    <location>
        <begin position="21"/>
        <end position="121"/>
    </location>
</feature>
<organism evidence="2 3">
    <name type="scientific">Dellaglioa carnosa</name>
    <dbReference type="NCBI Taxonomy" id="2995136"/>
    <lineage>
        <taxon>Bacteria</taxon>
        <taxon>Bacillati</taxon>
        <taxon>Bacillota</taxon>
        <taxon>Bacilli</taxon>
        <taxon>Lactobacillales</taxon>
        <taxon>Lactobacillaceae</taxon>
        <taxon>Dellaglioa</taxon>
    </lineage>
</organism>
<reference evidence="2" key="1">
    <citation type="submission" date="2022-09" db="EMBL/GenBank/DDBJ databases">
        <title>Diversity of Dellaglioa algida.</title>
        <authorList>
            <person name="Matthias E."/>
            <person name="Werum V."/>
        </authorList>
    </citation>
    <scope>NUCLEOTIDE SEQUENCE</scope>
    <source>
        <strain evidence="2">TMW 2.2523</strain>
    </source>
</reference>
<evidence type="ECO:0000313" key="3">
    <source>
        <dbReference type="Proteomes" id="UP001081467"/>
    </source>
</evidence>
<keyword evidence="1" id="KW-0732">Signal</keyword>
<evidence type="ECO:0000313" key="2">
    <source>
        <dbReference type="EMBL" id="MCZ2491496.1"/>
    </source>
</evidence>
<proteinExistence type="predicted"/>
<accession>A0ABT4JNB4</accession>
<dbReference type="RefSeq" id="WP_269023961.1">
    <property type="nucleotide sequence ID" value="NZ_JANXKW010000003.1"/>
</dbReference>
<keyword evidence="3" id="KW-1185">Reference proteome</keyword>
<protein>
    <recommendedName>
        <fullName evidence="4">Lipoprotein</fullName>
    </recommendedName>
</protein>
<gene>
    <name evidence="2" type="ORF">N0K80_04910</name>
</gene>
<dbReference type="PROSITE" id="PS51257">
    <property type="entry name" value="PROKAR_LIPOPROTEIN"/>
    <property type="match status" value="1"/>
</dbReference>
<name>A0ABT4JNB4_9LACO</name>
<feature type="signal peptide" evidence="1">
    <location>
        <begin position="1"/>
        <end position="20"/>
    </location>
</feature>
<evidence type="ECO:0000256" key="1">
    <source>
        <dbReference type="SAM" id="SignalP"/>
    </source>
</evidence>
<comment type="caution">
    <text evidence="2">The sequence shown here is derived from an EMBL/GenBank/DDBJ whole genome shotgun (WGS) entry which is preliminary data.</text>
</comment>
<dbReference type="EMBL" id="JANXLI010000003">
    <property type="protein sequence ID" value="MCZ2491496.1"/>
    <property type="molecule type" value="Genomic_DNA"/>
</dbReference>